<proteinExistence type="predicted"/>
<dbReference type="EMBL" id="UINC01001944">
    <property type="protein sequence ID" value="SUZ91061.1"/>
    <property type="molecule type" value="Genomic_DNA"/>
</dbReference>
<name>A0A381RI23_9ZZZZ</name>
<protein>
    <submittedName>
        <fullName evidence="1">Uncharacterized protein</fullName>
    </submittedName>
</protein>
<gene>
    <name evidence="1" type="ORF">METZ01_LOCUS43915</name>
</gene>
<reference evidence="1" key="1">
    <citation type="submission" date="2018-05" db="EMBL/GenBank/DDBJ databases">
        <authorList>
            <person name="Lanie J.A."/>
            <person name="Ng W.-L."/>
            <person name="Kazmierczak K.M."/>
            <person name="Andrzejewski T.M."/>
            <person name="Davidsen T.M."/>
            <person name="Wayne K.J."/>
            <person name="Tettelin H."/>
            <person name="Glass J.I."/>
            <person name="Rusch D."/>
            <person name="Podicherti R."/>
            <person name="Tsui H.-C.T."/>
            <person name="Winkler M.E."/>
        </authorList>
    </citation>
    <scope>NUCLEOTIDE SEQUENCE</scope>
</reference>
<sequence>MRNEAHSYARVSDQGRQLLAASIAFDALLADSTDVPTPLRLRARILKRIAANESPVWWTWITDAMWRPALLAILPLVLGFVLGDMTSQLDSDSTDATMFLAFEDLENFAELNESTAADD</sequence>
<organism evidence="1">
    <name type="scientific">marine metagenome</name>
    <dbReference type="NCBI Taxonomy" id="408172"/>
    <lineage>
        <taxon>unclassified sequences</taxon>
        <taxon>metagenomes</taxon>
        <taxon>ecological metagenomes</taxon>
    </lineage>
</organism>
<dbReference type="AlphaFoldDB" id="A0A381RI23"/>
<accession>A0A381RI23</accession>
<evidence type="ECO:0000313" key="1">
    <source>
        <dbReference type="EMBL" id="SUZ91061.1"/>
    </source>
</evidence>